<accession>A0ABT4B3K6</accession>
<organism evidence="3 4">
    <name type="scientific">Paractinoplanes pyxinae</name>
    <dbReference type="NCBI Taxonomy" id="2997416"/>
    <lineage>
        <taxon>Bacteria</taxon>
        <taxon>Bacillati</taxon>
        <taxon>Actinomycetota</taxon>
        <taxon>Actinomycetes</taxon>
        <taxon>Micromonosporales</taxon>
        <taxon>Micromonosporaceae</taxon>
        <taxon>Paractinoplanes</taxon>
    </lineage>
</organism>
<evidence type="ECO:0000313" key="4">
    <source>
        <dbReference type="Proteomes" id="UP001151002"/>
    </source>
</evidence>
<dbReference type="InterPro" id="IPR035992">
    <property type="entry name" value="Ricin_B-like_lectins"/>
</dbReference>
<gene>
    <name evidence="3" type="ORF">OWR29_24025</name>
</gene>
<evidence type="ECO:0000256" key="1">
    <source>
        <dbReference type="SAM" id="SignalP"/>
    </source>
</evidence>
<evidence type="ECO:0000313" key="3">
    <source>
        <dbReference type="EMBL" id="MCY1141078.1"/>
    </source>
</evidence>
<reference evidence="3" key="1">
    <citation type="submission" date="2022-11" db="EMBL/GenBank/DDBJ databases">
        <authorList>
            <person name="Somphong A."/>
            <person name="Phongsopitanun W."/>
        </authorList>
    </citation>
    <scope>NUCLEOTIDE SEQUENCE</scope>
    <source>
        <strain evidence="3">Pm04-4</strain>
    </source>
</reference>
<protein>
    <submittedName>
        <fullName evidence="3">RICIN domain-containing protein</fullName>
    </submittedName>
</protein>
<dbReference type="CDD" id="cd00161">
    <property type="entry name" value="beta-trefoil_Ricin-like"/>
    <property type="match status" value="1"/>
</dbReference>
<comment type="caution">
    <text evidence="3">The sequence shown here is derived from an EMBL/GenBank/DDBJ whole genome shotgun (WGS) entry which is preliminary data.</text>
</comment>
<dbReference type="Gene3D" id="2.80.10.50">
    <property type="match status" value="2"/>
</dbReference>
<evidence type="ECO:0000259" key="2">
    <source>
        <dbReference type="Pfam" id="PF14200"/>
    </source>
</evidence>
<feature type="signal peptide" evidence="1">
    <location>
        <begin position="1"/>
        <end position="23"/>
    </location>
</feature>
<sequence>MLRRALVSLLAVLVFLPTAQAQAAPAVIAAPAVLAAPAAPAALGEVVVPAVAGPVDLVGLDFQVINAGSKWCLTSELTELPCARSDPYKWRFRPVDVTGQVELLSVKTGRCLGMPGGTRQAGARAGLEPCGAVQSRRWQLRDSVGETAKVVNSLTGQCLQIASGVAVQDSCAGTGGARRWTVRVLSMPIPGLM</sequence>
<dbReference type="Pfam" id="PF14200">
    <property type="entry name" value="RicinB_lectin_2"/>
    <property type="match status" value="1"/>
</dbReference>
<name>A0ABT4B3K6_9ACTN</name>
<dbReference type="PROSITE" id="PS50231">
    <property type="entry name" value="RICIN_B_LECTIN"/>
    <property type="match status" value="1"/>
</dbReference>
<dbReference type="EMBL" id="JAPNTZ010000008">
    <property type="protein sequence ID" value="MCY1141078.1"/>
    <property type="molecule type" value="Genomic_DNA"/>
</dbReference>
<feature type="domain" description="Ricin B lectin" evidence="2">
    <location>
        <begin position="89"/>
        <end position="164"/>
    </location>
</feature>
<dbReference type="RefSeq" id="WP_267565447.1">
    <property type="nucleotide sequence ID" value="NZ_JAPNTZ010000008.1"/>
</dbReference>
<dbReference type="SUPFAM" id="SSF50370">
    <property type="entry name" value="Ricin B-like lectins"/>
    <property type="match status" value="1"/>
</dbReference>
<proteinExistence type="predicted"/>
<feature type="chain" id="PRO_5045406904" evidence="1">
    <location>
        <begin position="24"/>
        <end position="193"/>
    </location>
</feature>
<keyword evidence="4" id="KW-1185">Reference proteome</keyword>
<dbReference type="InterPro" id="IPR000772">
    <property type="entry name" value="Ricin_B_lectin"/>
</dbReference>
<dbReference type="Proteomes" id="UP001151002">
    <property type="component" value="Unassembled WGS sequence"/>
</dbReference>
<keyword evidence="1" id="KW-0732">Signal</keyword>